<gene>
    <name evidence="2" type="ORF">AGERDE_LOCUS3863</name>
</gene>
<keyword evidence="1" id="KW-0812">Transmembrane</keyword>
<dbReference type="OrthoDB" id="2423254at2759"/>
<dbReference type="Gene3D" id="1.20.1070.10">
    <property type="entry name" value="Rhodopsin 7-helix transmembrane proteins"/>
    <property type="match status" value="1"/>
</dbReference>
<evidence type="ECO:0000313" key="3">
    <source>
        <dbReference type="Proteomes" id="UP000789831"/>
    </source>
</evidence>
<comment type="caution">
    <text evidence="2">The sequence shown here is derived from an EMBL/GenBank/DDBJ whole genome shotgun (WGS) entry which is preliminary data.</text>
</comment>
<dbReference type="Proteomes" id="UP000789831">
    <property type="component" value="Unassembled WGS sequence"/>
</dbReference>
<keyword evidence="1" id="KW-1133">Transmembrane helix</keyword>
<feature type="transmembrane region" description="Helical" evidence="1">
    <location>
        <begin position="90"/>
        <end position="107"/>
    </location>
</feature>
<keyword evidence="1" id="KW-0472">Membrane</keyword>
<feature type="transmembrane region" description="Helical" evidence="1">
    <location>
        <begin position="140"/>
        <end position="161"/>
    </location>
</feature>
<proteinExistence type="predicted"/>
<accession>A0A9N8ZF78</accession>
<dbReference type="EMBL" id="CAJVPL010000407">
    <property type="protein sequence ID" value="CAG8493241.1"/>
    <property type="molecule type" value="Genomic_DNA"/>
</dbReference>
<dbReference type="AlphaFoldDB" id="A0A9N8ZF78"/>
<feature type="transmembrane region" description="Helical" evidence="1">
    <location>
        <begin position="181"/>
        <end position="201"/>
    </location>
</feature>
<evidence type="ECO:0000256" key="1">
    <source>
        <dbReference type="SAM" id="Phobius"/>
    </source>
</evidence>
<name>A0A9N8ZF78_9GLOM</name>
<sequence length="270" mass="30972">MDSSTLTTQNGGNFATNTTPTPTYANLYAPLNWPPTRPYNGVKDHTFYIVFTFIYIFFISSLIGSSYVIYRTYMKWKSNNYETLPMSLRLPFYCVITDFLTIIAHLINTGHAAIYAVPWFSPVCEIIGALSVWTLNLNIYLFLVATISTYLRAALPLLLFINGEFGGERWWCAGKNNDSTLGIMGVIATTMVVITVSFAYFRILKLLVRHRSQLRERLDNHTFSDFEHRIARNVARYILLFLLQWLPIGVFTALHLSGNEEAWVYMLVIE</sequence>
<reference evidence="2" key="1">
    <citation type="submission" date="2021-06" db="EMBL/GenBank/DDBJ databases">
        <authorList>
            <person name="Kallberg Y."/>
            <person name="Tangrot J."/>
            <person name="Rosling A."/>
        </authorList>
    </citation>
    <scope>NUCLEOTIDE SEQUENCE</scope>
    <source>
        <strain evidence="2">MT106</strain>
    </source>
</reference>
<evidence type="ECO:0000313" key="2">
    <source>
        <dbReference type="EMBL" id="CAG8493241.1"/>
    </source>
</evidence>
<feature type="transmembrane region" description="Helical" evidence="1">
    <location>
        <begin position="113"/>
        <end position="133"/>
    </location>
</feature>
<feature type="transmembrane region" description="Helical" evidence="1">
    <location>
        <begin position="47"/>
        <end position="70"/>
    </location>
</feature>
<keyword evidence="3" id="KW-1185">Reference proteome</keyword>
<organism evidence="2 3">
    <name type="scientific">Ambispora gerdemannii</name>
    <dbReference type="NCBI Taxonomy" id="144530"/>
    <lineage>
        <taxon>Eukaryota</taxon>
        <taxon>Fungi</taxon>
        <taxon>Fungi incertae sedis</taxon>
        <taxon>Mucoromycota</taxon>
        <taxon>Glomeromycotina</taxon>
        <taxon>Glomeromycetes</taxon>
        <taxon>Archaeosporales</taxon>
        <taxon>Ambisporaceae</taxon>
        <taxon>Ambispora</taxon>
    </lineage>
</organism>
<dbReference type="SUPFAM" id="SSF81321">
    <property type="entry name" value="Family A G protein-coupled receptor-like"/>
    <property type="match status" value="1"/>
</dbReference>
<protein>
    <submittedName>
        <fullName evidence="2">5180_t:CDS:1</fullName>
    </submittedName>
</protein>
<feature type="transmembrane region" description="Helical" evidence="1">
    <location>
        <begin position="237"/>
        <end position="256"/>
    </location>
</feature>